<accession>A0A060C147</accession>
<proteinExistence type="predicted"/>
<dbReference type="SUPFAM" id="SSF53756">
    <property type="entry name" value="UDP-Glycosyltransferase/glycogen phosphorylase"/>
    <property type="match status" value="1"/>
</dbReference>
<evidence type="ECO:0000259" key="1">
    <source>
        <dbReference type="Pfam" id="PF00534"/>
    </source>
</evidence>
<dbReference type="Gene3D" id="3.40.50.2000">
    <property type="entry name" value="Glycogen Phosphorylase B"/>
    <property type="match status" value="1"/>
</dbReference>
<sequence length="78" mass="8889">MPVVATDVGGTGEIVSDGKNGFLLPKDFSPGDLLSRLRRLREMSAEEYGRMCEASRAVWEEKFDARKNYQKFYGELIR</sequence>
<dbReference type="EMBL" id="KF121626">
    <property type="protein sequence ID" value="AIA88914.1"/>
    <property type="molecule type" value="Genomic_DNA"/>
</dbReference>
<evidence type="ECO:0000313" key="2">
    <source>
        <dbReference type="EMBL" id="AIA88914.1"/>
    </source>
</evidence>
<dbReference type="GO" id="GO:0016757">
    <property type="term" value="F:glycosyltransferase activity"/>
    <property type="evidence" value="ECO:0007669"/>
    <property type="project" value="InterPro"/>
</dbReference>
<reference evidence="2" key="1">
    <citation type="journal article" date="2013" name="Environ. Microbiol.">
        <title>Seasonally variable intestinal metagenomes of the red palm weevil (Rhynchophorus ferrugineus).</title>
        <authorList>
            <person name="Jia S."/>
            <person name="Zhang X."/>
            <person name="Zhang G."/>
            <person name="Yin A."/>
            <person name="Zhang S."/>
            <person name="Li F."/>
            <person name="Wang L."/>
            <person name="Zhao D."/>
            <person name="Yun Q."/>
            <person name="Tala"/>
            <person name="Wang J."/>
            <person name="Sun G."/>
            <person name="Baabdullah M."/>
            <person name="Yu X."/>
            <person name="Hu S."/>
            <person name="Al-Mssallem I.S."/>
            <person name="Yu J."/>
        </authorList>
    </citation>
    <scope>NUCLEOTIDE SEQUENCE</scope>
</reference>
<feature type="domain" description="Glycosyl transferase family 1" evidence="1">
    <location>
        <begin position="1"/>
        <end position="56"/>
    </location>
</feature>
<dbReference type="Pfam" id="PF00534">
    <property type="entry name" value="Glycos_transf_1"/>
    <property type="match status" value="1"/>
</dbReference>
<organism evidence="2">
    <name type="scientific">uncultured Caldicellulosiruptor sp</name>
    <dbReference type="NCBI Taxonomy" id="569407"/>
    <lineage>
        <taxon>Bacteria</taxon>
        <taxon>Bacillati</taxon>
        <taxon>Bacillota</taxon>
        <taxon>Bacillota incertae sedis</taxon>
        <taxon>Caldicellulosiruptorales</taxon>
        <taxon>Caldicellulosiruptoraceae</taxon>
        <taxon>Caldicellulosiruptor</taxon>
        <taxon>environmental samples</taxon>
    </lineage>
</organism>
<protein>
    <submittedName>
        <fullName evidence="2">CAZy families GT4 protein</fullName>
    </submittedName>
</protein>
<dbReference type="AlphaFoldDB" id="A0A060C147"/>
<dbReference type="InterPro" id="IPR001296">
    <property type="entry name" value="Glyco_trans_1"/>
</dbReference>
<name>A0A060C147_9FIRM</name>